<gene>
    <name evidence="3" type="ORF">GCM10010249_55340</name>
</gene>
<reference evidence="3" key="2">
    <citation type="submission" date="2020-09" db="EMBL/GenBank/DDBJ databases">
        <authorList>
            <person name="Sun Q."/>
            <person name="Ohkuma M."/>
        </authorList>
    </citation>
    <scope>NUCLEOTIDE SEQUENCE</scope>
    <source>
        <strain evidence="3">JCM 4335</strain>
    </source>
</reference>
<keyword evidence="2" id="KW-1133">Transmembrane helix</keyword>
<feature type="transmembrane region" description="Helical" evidence="2">
    <location>
        <begin position="377"/>
        <end position="397"/>
    </location>
</feature>
<evidence type="ECO:0000313" key="3">
    <source>
        <dbReference type="EMBL" id="GGQ29536.1"/>
    </source>
</evidence>
<accession>A0A918B5F3</accession>
<keyword evidence="4" id="KW-1185">Reference proteome</keyword>
<dbReference type="EMBL" id="BMSV01000014">
    <property type="protein sequence ID" value="GGQ29536.1"/>
    <property type="molecule type" value="Genomic_DNA"/>
</dbReference>
<name>A0A918B5F3_9ACTN</name>
<feature type="transmembrane region" description="Helical" evidence="2">
    <location>
        <begin position="325"/>
        <end position="344"/>
    </location>
</feature>
<sequence length="399" mass="39900">MLALRLARGAHPFLLLRRLLVVAASAGTGFLLLCALGHAVAHPDRPSASVLRLAWCALPLAAVAYLAVAVARTDPSTRPRPGLSSVGLGPVRLTAIAAASTALACTLGSALAFLACLHLRGDLSDLPFGGAAADLLGGGRPLPVPAALTLLALVPLVTSVVVALALRPGRARAGRRRTTAPADAGTGSPAARDPFDPAVAPAGLPWGVALMAAGLALELYGARGTDGAVPLPGGVPGSPAPVLAGWALTALGLTVTGPGFTHLCGRLLQAYRPGATRLLAGRALMEESRRVGRPLGVLCAAVSAGLTANTLYAQADTRPFGPLSGLGALLVLVCAATALFTAAVEVRQHRAAAAGALLRLGAPTGLLRSAALLRAAVLVAGFAPLTWLVAALTALPLRP</sequence>
<dbReference type="Proteomes" id="UP000654123">
    <property type="component" value="Unassembled WGS sequence"/>
</dbReference>
<keyword evidence="2" id="KW-0812">Transmembrane</keyword>
<evidence type="ECO:0000256" key="2">
    <source>
        <dbReference type="SAM" id="Phobius"/>
    </source>
</evidence>
<feature type="transmembrane region" description="Helical" evidence="2">
    <location>
        <begin position="49"/>
        <end position="70"/>
    </location>
</feature>
<dbReference type="AlphaFoldDB" id="A0A918B5F3"/>
<evidence type="ECO:0000313" key="4">
    <source>
        <dbReference type="Proteomes" id="UP000654123"/>
    </source>
</evidence>
<comment type="caution">
    <text evidence="3">The sequence shown here is derived from an EMBL/GenBank/DDBJ whole genome shotgun (WGS) entry which is preliminary data.</text>
</comment>
<protein>
    <submittedName>
        <fullName evidence="3">Uncharacterized protein</fullName>
    </submittedName>
</protein>
<feature type="transmembrane region" description="Helical" evidence="2">
    <location>
        <begin position="295"/>
        <end position="313"/>
    </location>
</feature>
<evidence type="ECO:0000256" key="1">
    <source>
        <dbReference type="SAM" id="MobiDB-lite"/>
    </source>
</evidence>
<proteinExistence type="predicted"/>
<keyword evidence="2" id="KW-0472">Membrane</keyword>
<feature type="transmembrane region" description="Helical" evidence="2">
    <location>
        <begin position="144"/>
        <end position="166"/>
    </location>
</feature>
<dbReference type="RefSeq" id="WP_189537893.1">
    <property type="nucleotide sequence ID" value="NZ_BMSV01000014.1"/>
</dbReference>
<feature type="region of interest" description="Disordered" evidence="1">
    <location>
        <begin position="173"/>
        <end position="194"/>
    </location>
</feature>
<organism evidence="3 4">
    <name type="scientific">Streptomyces roseolilacinus</name>
    <dbReference type="NCBI Taxonomy" id="66904"/>
    <lineage>
        <taxon>Bacteria</taxon>
        <taxon>Bacillati</taxon>
        <taxon>Actinomycetota</taxon>
        <taxon>Actinomycetes</taxon>
        <taxon>Kitasatosporales</taxon>
        <taxon>Streptomycetaceae</taxon>
        <taxon>Streptomyces</taxon>
    </lineage>
</organism>
<feature type="transmembrane region" description="Helical" evidence="2">
    <location>
        <begin position="91"/>
        <end position="115"/>
    </location>
</feature>
<reference evidence="3" key="1">
    <citation type="journal article" date="2014" name="Int. J. Syst. Evol. Microbiol.">
        <title>Complete genome sequence of Corynebacterium casei LMG S-19264T (=DSM 44701T), isolated from a smear-ripened cheese.</title>
        <authorList>
            <consortium name="US DOE Joint Genome Institute (JGI-PGF)"/>
            <person name="Walter F."/>
            <person name="Albersmeier A."/>
            <person name="Kalinowski J."/>
            <person name="Ruckert C."/>
        </authorList>
    </citation>
    <scope>NUCLEOTIDE SEQUENCE</scope>
    <source>
        <strain evidence="3">JCM 4335</strain>
    </source>
</reference>